<name>A0A6A5YPM1_9PLEO</name>
<evidence type="ECO:0000256" key="1">
    <source>
        <dbReference type="SAM" id="MobiDB-lite"/>
    </source>
</evidence>
<proteinExistence type="predicted"/>
<keyword evidence="4" id="KW-1185">Reference proteome</keyword>
<dbReference type="EMBL" id="ML977343">
    <property type="protein sequence ID" value="KAF2109179.1"/>
    <property type="molecule type" value="Genomic_DNA"/>
</dbReference>
<dbReference type="Pfam" id="PF24494">
    <property type="entry name" value="DUF7587"/>
    <property type="match status" value="1"/>
</dbReference>
<sequence>MGTNQGWKLDERFDNLKISIFKPRDVDTKSDVNLKDSIRDFEHDDILENATTEALPWDGSGALVRIKQEPTGSSKAPSSVTMSALSDTINGDLLTPPKSDRQRSSGLDLDNNIFCQLQLFAVPADQSTPDSGLLSTGARESELGAFSDDDNEESSPTSAPDTPCPPKTKSSTTIIKQFVPERPPRTFIVPLKGGNATRHVQRRAKSKSVFKTPKAIERVPSHKWQSDERELLCILYRWYRCRDDYQTTETISTLFNVITGLSLRHRVIKQQFKDHLCLYGASAYPEFARAFVQTPFNDPNGQYARMHKIIEDEAQKNGIELRRREEDVRFENGKAARAKSEYTRRIYKRLVRTASQSSQSSLEGPSGLCSQRPLHGSAILVNPGDEVDNFVDVEDEATSSSATACVPAQRSRPHLAFRIFNGDNKTVLKSFGFQAARFAHLDGLLEENAPLDFPELFHSHAIRHLNHDGGDAESAFVSVFVNLLQTLCSAPASDAFIAVIDLNHPSLTEGGNKLHFAYDLLKELKEKKLVPHAKGRNGYSSYLGLCEYVRWGDWPAASFIHVFPMRELEQLVAENIHMASLLHLDLLQEYSTGTAAKHLREKNFILNNSMARAMGKLAKVFGLSDENATIHHITEFVRHLVEGWTIKATSIDDLQTLSDISFHFAVSFGSQRPIQTIMGAFMDGLREGMEVLERYRPRRRS</sequence>
<organism evidence="3 4">
    <name type="scientific">Lophiotrema nucula</name>
    <dbReference type="NCBI Taxonomy" id="690887"/>
    <lineage>
        <taxon>Eukaryota</taxon>
        <taxon>Fungi</taxon>
        <taxon>Dikarya</taxon>
        <taxon>Ascomycota</taxon>
        <taxon>Pezizomycotina</taxon>
        <taxon>Dothideomycetes</taxon>
        <taxon>Pleosporomycetidae</taxon>
        <taxon>Pleosporales</taxon>
        <taxon>Lophiotremataceae</taxon>
        <taxon>Lophiotrema</taxon>
    </lineage>
</organism>
<evidence type="ECO:0000313" key="4">
    <source>
        <dbReference type="Proteomes" id="UP000799770"/>
    </source>
</evidence>
<protein>
    <recommendedName>
        <fullName evidence="2">DUF7587 domain-containing protein</fullName>
    </recommendedName>
</protein>
<dbReference type="InterPro" id="IPR056009">
    <property type="entry name" value="DUF7587"/>
</dbReference>
<feature type="region of interest" description="Disordered" evidence="1">
    <location>
        <begin position="144"/>
        <end position="172"/>
    </location>
</feature>
<dbReference type="Proteomes" id="UP000799770">
    <property type="component" value="Unassembled WGS sequence"/>
</dbReference>
<dbReference type="OrthoDB" id="5397734at2759"/>
<accession>A0A6A5YPM1</accession>
<dbReference type="AlphaFoldDB" id="A0A6A5YPM1"/>
<gene>
    <name evidence="3" type="ORF">BDV96DRAFT_240585</name>
</gene>
<evidence type="ECO:0000313" key="3">
    <source>
        <dbReference type="EMBL" id="KAF2109179.1"/>
    </source>
</evidence>
<evidence type="ECO:0000259" key="2">
    <source>
        <dbReference type="Pfam" id="PF24494"/>
    </source>
</evidence>
<reference evidence="3" key="1">
    <citation type="journal article" date="2020" name="Stud. Mycol.">
        <title>101 Dothideomycetes genomes: a test case for predicting lifestyles and emergence of pathogens.</title>
        <authorList>
            <person name="Haridas S."/>
            <person name="Albert R."/>
            <person name="Binder M."/>
            <person name="Bloem J."/>
            <person name="Labutti K."/>
            <person name="Salamov A."/>
            <person name="Andreopoulos B."/>
            <person name="Baker S."/>
            <person name="Barry K."/>
            <person name="Bills G."/>
            <person name="Bluhm B."/>
            <person name="Cannon C."/>
            <person name="Castanera R."/>
            <person name="Culley D."/>
            <person name="Daum C."/>
            <person name="Ezra D."/>
            <person name="Gonzalez J."/>
            <person name="Henrissat B."/>
            <person name="Kuo A."/>
            <person name="Liang C."/>
            <person name="Lipzen A."/>
            <person name="Lutzoni F."/>
            <person name="Magnuson J."/>
            <person name="Mondo S."/>
            <person name="Nolan M."/>
            <person name="Ohm R."/>
            <person name="Pangilinan J."/>
            <person name="Park H.-J."/>
            <person name="Ramirez L."/>
            <person name="Alfaro M."/>
            <person name="Sun H."/>
            <person name="Tritt A."/>
            <person name="Yoshinaga Y."/>
            <person name="Zwiers L.-H."/>
            <person name="Turgeon B."/>
            <person name="Goodwin S."/>
            <person name="Spatafora J."/>
            <person name="Crous P."/>
            <person name="Grigoriev I."/>
        </authorList>
    </citation>
    <scope>NUCLEOTIDE SEQUENCE</scope>
    <source>
        <strain evidence="3">CBS 627.86</strain>
    </source>
</reference>
<feature type="domain" description="DUF7587" evidence="2">
    <location>
        <begin position="412"/>
        <end position="568"/>
    </location>
</feature>